<proteinExistence type="predicted"/>
<reference evidence="5" key="1">
    <citation type="submission" date="2016-04" db="EMBL/GenBank/DDBJ databases">
        <authorList>
            <person name="Guldener U."/>
            <person name="Guldener U."/>
        </authorList>
    </citation>
    <scope>NUCLEOTIDE SEQUENCE [LARGE SCALE GENOMIC DNA]</scope>
    <source>
        <strain evidence="5">UB2112</strain>
    </source>
</reference>
<feature type="domain" description="CCHC-type" evidence="3">
    <location>
        <begin position="141"/>
        <end position="156"/>
    </location>
</feature>
<keyword evidence="1" id="KW-0507">mRNA processing</keyword>
<keyword evidence="2" id="KW-0863">Zinc-finger</keyword>
<evidence type="ECO:0000313" key="5">
    <source>
        <dbReference type="Proteomes" id="UP000179920"/>
    </source>
</evidence>
<dbReference type="SUPFAM" id="SSF57756">
    <property type="entry name" value="Retrovirus zinc finger-like domains"/>
    <property type="match status" value="1"/>
</dbReference>
<keyword evidence="2" id="KW-0862">Zinc</keyword>
<dbReference type="Proteomes" id="UP000179920">
    <property type="component" value="Chromosome I"/>
</dbReference>
<evidence type="ECO:0000313" key="4">
    <source>
        <dbReference type="EMBL" id="SAM63139.1"/>
    </source>
</evidence>
<gene>
    <name evidence="4" type="ORF">UBRO_21038</name>
</gene>
<dbReference type="SMART" id="SM00343">
    <property type="entry name" value="ZnF_C2HC"/>
    <property type="match status" value="1"/>
</dbReference>
<name>A0A1K0FVW6_9BASI</name>
<dbReference type="EMBL" id="LT558117">
    <property type="protein sequence ID" value="SAM63139.1"/>
    <property type="molecule type" value="Genomic_DNA"/>
</dbReference>
<keyword evidence="2" id="KW-0479">Metal-binding</keyword>
<dbReference type="GO" id="GO:0008270">
    <property type="term" value="F:zinc ion binding"/>
    <property type="evidence" value="ECO:0007669"/>
    <property type="project" value="UniProtKB-KW"/>
</dbReference>
<dbReference type="PROSITE" id="PS50158">
    <property type="entry name" value="ZF_CCHC"/>
    <property type="match status" value="1"/>
</dbReference>
<evidence type="ECO:0000259" key="3">
    <source>
        <dbReference type="PROSITE" id="PS50158"/>
    </source>
</evidence>
<dbReference type="InterPro" id="IPR001878">
    <property type="entry name" value="Znf_CCHC"/>
</dbReference>
<dbReference type="InterPro" id="IPR036875">
    <property type="entry name" value="Znf_CCHC_sf"/>
</dbReference>
<dbReference type="AlphaFoldDB" id="A0A1K0FVW6"/>
<dbReference type="GO" id="GO:0003676">
    <property type="term" value="F:nucleic acid binding"/>
    <property type="evidence" value="ECO:0007669"/>
    <property type="project" value="InterPro"/>
</dbReference>
<evidence type="ECO:0000256" key="2">
    <source>
        <dbReference type="PROSITE-ProRule" id="PRU00047"/>
    </source>
</evidence>
<evidence type="ECO:0000256" key="1">
    <source>
        <dbReference type="ARBA" id="ARBA00022664"/>
    </source>
</evidence>
<organism evidence="4 5">
    <name type="scientific">Ustilago bromivora</name>
    <dbReference type="NCBI Taxonomy" id="307758"/>
    <lineage>
        <taxon>Eukaryota</taxon>
        <taxon>Fungi</taxon>
        <taxon>Dikarya</taxon>
        <taxon>Basidiomycota</taxon>
        <taxon>Ustilaginomycotina</taxon>
        <taxon>Ustilaginomycetes</taxon>
        <taxon>Ustilaginales</taxon>
        <taxon>Ustilaginaceae</taxon>
        <taxon>Ustilago</taxon>
    </lineage>
</organism>
<sequence length="428" mass="48065">MGSFSPQLWSEYFSEWGNRPIEITVDLFNWAIDKCMIHSDSKEYELLKATYALKWDQVGSRAYNFLTRWETHVSELHAHMTEPWTLFHRYKMLKHVLPDSSVTNVLCKCYKLAAGNASVHISNTINNIDVSTLRAATLINCWECGDNGHLANSCPNEIAYDKWKKDRVKDRVPELAFFTNLKPAPPYVPPGLIPFVFDSSTSCVMVNSEQHGKGWCDANDSVTITTADSGKLPVPKIGGTISLLSLSPTTKQWEWMTYDDCLLVPGLVTNLIRTKMVTQAKGKVIFEDELVTIQDRHSCTIRVPISSNGYLAAGMILWDDSMPKPEVSLAFTRTRQNSTQSYRDHAKANLWHRCLGHPGYEAILHTQSVTTAHDIPPTQATQPEALCNTCVHSKAMAKTTPHACNLEHPLELVSMDVMGPLHESPQYS</sequence>
<dbReference type="GO" id="GO:0006397">
    <property type="term" value="P:mRNA processing"/>
    <property type="evidence" value="ECO:0007669"/>
    <property type="project" value="UniProtKB-KW"/>
</dbReference>
<dbReference type="OrthoDB" id="2557376at2759"/>
<protein>
    <recommendedName>
        <fullName evidence="3">CCHC-type domain-containing protein</fullName>
    </recommendedName>
</protein>
<accession>A0A1K0FVW6</accession>